<dbReference type="Pfam" id="PF14384">
    <property type="entry name" value="BrnA_antitoxin"/>
    <property type="match status" value="1"/>
</dbReference>
<gene>
    <name evidence="1" type="ORF">GZ085_13225</name>
</gene>
<organism evidence="1 2">
    <name type="scientific">Sulfuriferula multivorans</name>
    <dbReference type="NCBI Taxonomy" id="1559896"/>
    <lineage>
        <taxon>Bacteria</taxon>
        <taxon>Pseudomonadati</taxon>
        <taxon>Pseudomonadota</taxon>
        <taxon>Betaproteobacteria</taxon>
        <taxon>Nitrosomonadales</taxon>
        <taxon>Sulfuricellaceae</taxon>
        <taxon>Sulfuriferula</taxon>
    </lineage>
</organism>
<evidence type="ECO:0008006" key="3">
    <source>
        <dbReference type="Google" id="ProtNLM"/>
    </source>
</evidence>
<dbReference type="AlphaFoldDB" id="A0A7C9P9E1"/>
<evidence type="ECO:0000313" key="1">
    <source>
        <dbReference type="EMBL" id="NDP49319.1"/>
    </source>
</evidence>
<dbReference type="CDD" id="cd21631">
    <property type="entry name" value="RHH_CopG_NikR-like"/>
    <property type="match status" value="1"/>
</dbReference>
<evidence type="ECO:0000313" key="2">
    <source>
        <dbReference type="Proteomes" id="UP000483432"/>
    </source>
</evidence>
<proteinExistence type="predicted"/>
<sequence length="77" mass="8604">MKKKSTTTTFDEDVTITQGDIDAGKLVMRKREAGGRVVQPKKRVTLYLDAALVDRFKTLAGDRGYQTLINETLKTSL</sequence>
<dbReference type="Proteomes" id="UP000483432">
    <property type="component" value="Unassembled WGS sequence"/>
</dbReference>
<comment type="caution">
    <text evidence="1">The sequence shown here is derived from an EMBL/GenBank/DDBJ whole genome shotgun (WGS) entry which is preliminary data.</text>
</comment>
<reference evidence="1 2" key="1">
    <citation type="submission" date="2019-09" db="EMBL/GenBank/DDBJ databases">
        <title>H2 Metabolism Revealed by Metagenomic Analysis in Subglacial Sediment of East Antarctica.</title>
        <authorList>
            <person name="Yang Z."/>
            <person name="Zhang Y."/>
            <person name="Lv Y."/>
            <person name="Yan W."/>
            <person name="Xiao X."/>
            <person name="Sun B."/>
            <person name="Ma H."/>
        </authorList>
    </citation>
    <scope>NUCLEOTIDE SEQUENCE [LARGE SCALE GENOMIC DNA]</scope>
    <source>
        <strain evidence="1">Bin2_2</strain>
    </source>
</reference>
<feature type="non-terminal residue" evidence="1">
    <location>
        <position position="77"/>
    </location>
</feature>
<dbReference type="InterPro" id="IPR025528">
    <property type="entry name" value="BrnA_antitoxin"/>
</dbReference>
<protein>
    <recommendedName>
        <fullName evidence="3">BrnA antitoxin family protein</fullName>
    </recommendedName>
</protein>
<name>A0A7C9P9E1_9PROT</name>
<accession>A0A7C9P9E1</accession>
<dbReference type="EMBL" id="JAAFGW010000247">
    <property type="protein sequence ID" value="NDP49319.1"/>
    <property type="molecule type" value="Genomic_DNA"/>
</dbReference>